<dbReference type="EMBL" id="DTHB01000010">
    <property type="protein sequence ID" value="HGB13718.1"/>
    <property type="molecule type" value="Genomic_DNA"/>
</dbReference>
<dbReference type="AlphaFoldDB" id="A0A7C3SJC7"/>
<accession>A0A7C3SJC7</accession>
<protein>
    <submittedName>
        <fullName evidence="2">DNA double-strand break repair nuclease NurA</fullName>
    </submittedName>
</protein>
<evidence type="ECO:0000259" key="1">
    <source>
        <dbReference type="SMART" id="SM00933"/>
    </source>
</evidence>
<gene>
    <name evidence="2" type="ORF">ENV62_00540</name>
</gene>
<sequence length="377" mass="42300">MPQEQNPFADLPAALVEDILGKATATGDLLTDRFRNLKRERQEYRRVLQEKDLIVHESSLGYPPLPTTCGTDGSYAIERLLFADLIAAAAVAVEGLTPPSEKRHWDQPHHLSFVQVEPHHPDTSTVLRAVMLGKELILATSAPHDLVMLDQTLTLPIIYFNQALNQAPDCPELKCSQEFLEHSLEYLEAYRSILRPHRSDKHFVGLPKYSSRREVGKIIQSSEAHDDRGLLTFLLQAGELTRPLSLEPPTQPWHLPGGLHSRAGSLAADIIDGLGEICIFYYKPHEWLPALRIETARQVALNPHRLAVVVQGLKHQCAVPSILEPYPLYLADRTVKALARAVPTFRQVATQRLSERYDGDIGEVFFAMHGYRSESGR</sequence>
<proteinExistence type="predicted"/>
<reference evidence="2" key="1">
    <citation type="journal article" date="2020" name="mSystems">
        <title>Genome- and Community-Level Interaction Insights into Carbon Utilization and Element Cycling Functions of Hydrothermarchaeota in Hydrothermal Sediment.</title>
        <authorList>
            <person name="Zhou Z."/>
            <person name="Liu Y."/>
            <person name="Xu W."/>
            <person name="Pan J."/>
            <person name="Luo Z.H."/>
            <person name="Li M."/>
        </authorList>
    </citation>
    <scope>NUCLEOTIDE SEQUENCE [LARGE SCALE GENOMIC DNA]</scope>
    <source>
        <strain evidence="2">SpSt-776</strain>
    </source>
</reference>
<feature type="domain" description="NurA" evidence="1">
    <location>
        <begin position="66"/>
        <end position="337"/>
    </location>
</feature>
<organism evidence="2">
    <name type="scientific">Desulfobacca acetoxidans</name>
    <dbReference type="NCBI Taxonomy" id="60893"/>
    <lineage>
        <taxon>Bacteria</taxon>
        <taxon>Pseudomonadati</taxon>
        <taxon>Thermodesulfobacteriota</taxon>
        <taxon>Desulfobaccia</taxon>
        <taxon>Desulfobaccales</taxon>
        <taxon>Desulfobaccaceae</taxon>
        <taxon>Desulfobacca</taxon>
    </lineage>
</organism>
<name>A0A7C3SJC7_9BACT</name>
<comment type="caution">
    <text evidence="2">The sequence shown here is derived from an EMBL/GenBank/DDBJ whole genome shotgun (WGS) entry which is preliminary data.</text>
</comment>
<evidence type="ECO:0000313" key="2">
    <source>
        <dbReference type="EMBL" id="HGB13718.1"/>
    </source>
</evidence>
<dbReference type="SMART" id="SM00933">
    <property type="entry name" value="NurA"/>
    <property type="match status" value="1"/>
</dbReference>
<dbReference type="InterPro" id="IPR018977">
    <property type="entry name" value="NurA_domain"/>
</dbReference>